<protein>
    <submittedName>
        <fullName evidence="1">Uncharacterized protein</fullName>
    </submittedName>
</protein>
<gene>
    <name evidence="1" type="ORF">SAMN05444407_10681</name>
</gene>
<accession>A0A1M7DE30</accession>
<reference evidence="1 2" key="1">
    <citation type="submission" date="2016-11" db="EMBL/GenBank/DDBJ databases">
        <authorList>
            <person name="Jaros S."/>
            <person name="Januszkiewicz K."/>
            <person name="Wedrychowicz H."/>
        </authorList>
    </citation>
    <scope>NUCLEOTIDE SEQUENCE [LARGE SCALE GENOMIC DNA]</scope>
    <source>
        <strain evidence="1 2">DSM 27621</strain>
    </source>
</reference>
<organism evidence="1 2">
    <name type="scientific">Chryseobacterium contaminans</name>
    <dbReference type="NCBI Taxonomy" id="1423959"/>
    <lineage>
        <taxon>Bacteria</taxon>
        <taxon>Pseudomonadati</taxon>
        <taxon>Bacteroidota</taxon>
        <taxon>Flavobacteriia</taxon>
        <taxon>Flavobacteriales</taxon>
        <taxon>Weeksellaceae</taxon>
        <taxon>Chryseobacterium group</taxon>
        <taxon>Chryseobacterium</taxon>
    </lineage>
</organism>
<dbReference type="AlphaFoldDB" id="A0A1M7DE30"/>
<sequence length="123" mass="14631">MSFMKIFATIIIMLLICCKPSVKKGFVSNDMENKYSKKLSPDNRFILFYRFEDNPLDPGRWLTYYVTEAQTNILKKEKTKILADSIYWRQDNVLVIIPYRKVMKTEIEVEDKENDNKILIPIK</sequence>
<evidence type="ECO:0000313" key="2">
    <source>
        <dbReference type="Proteomes" id="UP000184069"/>
    </source>
</evidence>
<dbReference type="Proteomes" id="UP000184069">
    <property type="component" value="Unassembled WGS sequence"/>
</dbReference>
<dbReference type="EMBL" id="FRBM01000006">
    <property type="protein sequence ID" value="SHL77633.1"/>
    <property type="molecule type" value="Genomic_DNA"/>
</dbReference>
<evidence type="ECO:0000313" key="1">
    <source>
        <dbReference type="EMBL" id="SHL77633.1"/>
    </source>
</evidence>
<name>A0A1M7DE30_9FLAO</name>
<proteinExistence type="predicted"/>
<dbReference type="STRING" id="1423959.SAMN05444407_10681"/>